<dbReference type="OMA" id="CEHMCMS"/>
<dbReference type="PANTHER" id="PTHR11109">
    <property type="entry name" value="GTP CYCLOHYDROLASE I"/>
    <property type="match status" value="1"/>
</dbReference>
<keyword evidence="5" id="KW-0547">Nucleotide-binding</keyword>
<dbReference type="UniPathway" id="UPA00848">
    <property type="reaction ID" value="UER00151"/>
</dbReference>
<dbReference type="GO" id="GO:0046654">
    <property type="term" value="P:tetrahydrofolate biosynthetic process"/>
    <property type="evidence" value="ECO:0007669"/>
    <property type="project" value="InterPro"/>
</dbReference>
<evidence type="ECO:0000256" key="2">
    <source>
        <dbReference type="ARBA" id="ARBA00008085"/>
    </source>
</evidence>
<dbReference type="GO" id="GO:0008270">
    <property type="term" value="F:zinc ion binding"/>
    <property type="evidence" value="ECO:0007669"/>
    <property type="project" value="TreeGrafter"/>
</dbReference>
<dbReference type="FunFam" id="3.30.1130.10:FF:000012">
    <property type="entry name" value="GTP cyclohydrolase 1"/>
    <property type="match status" value="1"/>
</dbReference>
<dbReference type="OrthoDB" id="4966at2759"/>
<keyword evidence="11" id="KW-1185">Reference proteome</keyword>
<dbReference type="PROSITE" id="PS00859">
    <property type="entry name" value="GTP_CYCLOHYDROL_1_1"/>
    <property type="match status" value="1"/>
</dbReference>
<dbReference type="Gene3D" id="1.10.286.10">
    <property type="match status" value="1"/>
</dbReference>
<evidence type="ECO:0000256" key="4">
    <source>
        <dbReference type="ARBA" id="ARBA00017272"/>
    </source>
</evidence>
<dbReference type="Pfam" id="PF01227">
    <property type="entry name" value="GTP_cyclohydroI"/>
    <property type="match status" value="1"/>
</dbReference>
<dbReference type="Proteomes" id="UP000039324">
    <property type="component" value="Unassembled WGS sequence"/>
</dbReference>
<dbReference type="EMBL" id="CDSF01000101">
    <property type="protein sequence ID" value="CEP00426.1"/>
    <property type="molecule type" value="Genomic_DNA"/>
</dbReference>
<dbReference type="FunFam" id="1.10.286.10:FF:000003">
    <property type="entry name" value="GTP cyclohydrolase 1"/>
    <property type="match status" value="1"/>
</dbReference>
<evidence type="ECO:0000313" key="10">
    <source>
        <dbReference type="EMBL" id="CEP00426.1"/>
    </source>
</evidence>
<comment type="pathway">
    <text evidence="1">Cofactor biosynthesis; 7,8-dihydroneopterin triphosphate biosynthesis; 7,8-dihydroneopterin triphosphate from GTP: step 1/1.</text>
</comment>
<dbReference type="InterPro" id="IPR020602">
    <property type="entry name" value="GTP_CycHdrlase_I_dom"/>
</dbReference>
<dbReference type="HAMAP" id="MF_00223">
    <property type="entry name" value="FolE"/>
    <property type="match status" value="1"/>
</dbReference>
<evidence type="ECO:0000256" key="1">
    <source>
        <dbReference type="ARBA" id="ARBA00005080"/>
    </source>
</evidence>
<keyword evidence="7" id="KW-0342">GTP-binding</keyword>
<name>A0A0G4IZC9_PLABS</name>
<dbReference type="GO" id="GO:0005737">
    <property type="term" value="C:cytoplasm"/>
    <property type="evidence" value="ECO:0007669"/>
    <property type="project" value="TreeGrafter"/>
</dbReference>
<dbReference type="InterPro" id="IPR001474">
    <property type="entry name" value="GTP_CycHdrlase_I"/>
</dbReference>
<dbReference type="EC" id="3.5.4.16" evidence="3"/>
<dbReference type="SUPFAM" id="SSF55620">
    <property type="entry name" value="Tetrahydrobiopterin biosynthesis enzymes-like"/>
    <property type="match status" value="1"/>
</dbReference>
<proteinExistence type="inferred from homology"/>
<evidence type="ECO:0000256" key="7">
    <source>
        <dbReference type="ARBA" id="ARBA00023134"/>
    </source>
</evidence>
<organism evidence="10 11">
    <name type="scientific">Plasmodiophora brassicae</name>
    <name type="common">Clubroot disease agent</name>
    <dbReference type="NCBI Taxonomy" id="37360"/>
    <lineage>
        <taxon>Eukaryota</taxon>
        <taxon>Sar</taxon>
        <taxon>Rhizaria</taxon>
        <taxon>Endomyxa</taxon>
        <taxon>Phytomyxea</taxon>
        <taxon>Plasmodiophorida</taxon>
        <taxon>Plasmodiophoridae</taxon>
        <taxon>Plasmodiophora</taxon>
    </lineage>
</organism>
<evidence type="ECO:0000256" key="3">
    <source>
        <dbReference type="ARBA" id="ARBA00012715"/>
    </source>
</evidence>
<dbReference type="NCBIfam" id="NF006825">
    <property type="entry name" value="PRK09347.1-2"/>
    <property type="match status" value="1"/>
</dbReference>
<dbReference type="PANTHER" id="PTHR11109:SF7">
    <property type="entry name" value="GTP CYCLOHYDROLASE 1"/>
    <property type="match status" value="1"/>
</dbReference>
<feature type="domain" description="GTP cyclohydrolase I" evidence="9">
    <location>
        <begin position="50"/>
        <end position="232"/>
    </location>
</feature>
<dbReference type="PROSITE" id="PS00860">
    <property type="entry name" value="GTP_CYCLOHYDROL_1_2"/>
    <property type="match status" value="1"/>
</dbReference>
<accession>A0A0G4IZC9</accession>
<dbReference type="NCBIfam" id="NF006826">
    <property type="entry name" value="PRK09347.1-3"/>
    <property type="match status" value="1"/>
</dbReference>
<dbReference type="InterPro" id="IPR043134">
    <property type="entry name" value="GTP-CH-I_N"/>
</dbReference>
<protein>
    <recommendedName>
        <fullName evidence="4">GTP cyclohydrolase 1</fullName>
        <ecNumber evidence="3">3.5.4.16</ecNumber>
    </recommendedName>
    <alternativeName>
        <fullName evidence="8">GTP cyclohydrolase I</fullName>
    </alternativeName>
</protein>
<evidence type="ECO:0000313" key="11">
    <source>
        <dbReference type="Proteomes" id="UP000039324"/>
    </source>
</evidence>
<evidence type="ECO:0000259" key="9">
    <source>
        <dbReference type="Pfam" id="PF01227"/>
    </source>
</evidence>
<dbReference type="CDD" id="cd00642">
    <property type="entry name" value="GTP_cyclohydro1"/>
    <property type="match status" value="1"/>
</dbReference>
<dbReference type="GO" id="GO:0003934">
    <property type="term" value="F:GTP cyclohydrolase I activity"/>
    <property type="evidence" value="ECO:0007669"/>
    <property type="project" value="UniProtKB-EC"/>
</dbReference>
<dbReference type="InterPro" id="IPR018234">
    <property type="entry name" value="GTP_CycHdrlase_I_CS"/>
</dbReference>
<sequence>MAERDEAEASGERPALKFIDRRLSDPHDARLVGAPLSAADDGDDKLKRMADAFSTIIECLGEDPQRDGLRLTPMRAARALAFFTSGYETSLKEIVGGAIFDENIDELVVVRDITIHSMCEHHLVPFVGKVHIGYNTSPWYIPQGSVLGLSKLARIAEMFSRRLQVQERLTKQIAEAIQQIINPKGVGVIIEAQHLCMTMRGVQKDGCTTVTSSVLGRFKSDPRTRSEFFNHVGRPMSVL</sequence>
<keyword evidence="6" id="KW-0378">Hydrolase</keyword>
<evidence type="ECO:0000256" key="6">
    <source>
        <dbReference type="ARBA" id="ARBA00022801"/>
    </source>
</evidence>
<evidence type="ECO:0000256" key="8">
    <source>
        <dbReference type="ARBA" id="ARBA00030854"/>
    </source>
</evidence>
<dbReference type="AlphaFoldDB" id="A0A0G4IZC9"/>
<comment type="similarity">
    <text evidence="2">Belongs to the GTP cyclohydrolase I family.</text>
</comment>
<dbReference type="GO" id="GO:0006729">
    <property type="term" value="P:tetrahydrobiopterin biosynthetic process"/>
    <property type="evidence" value="ECO:0007669"/>
    <property type="project" value="TreeGrafter"/>
</dbReference>
<dbReference type="InterPro" id="IPR043133">
    <property type="entry name" value="GTP-CH-I_C/QueF"/>
</dbReference>
<reference evidence="10 11" key="1">
    <citation type="submission" date="2015-02" db="EMBL/GenBank/DDBJ databases">
        <authorList>
            <person name="Chooi Y.-H."/>
        </authorList>
    </citation>
    <scope>NUCLEOTIDE SEQUENCE [LARGE SCALE GENOMIC DNA]</scope>
    <source>
        <strain evidence="10">E3</strain>
    </source>
</reference>
<dbReference type="NCBIfam" id="TIGR00063">
    <property type="entry name" value="folE"/>
    <property type="match status" value="1"/>
</dbReference>
<dbReference type="STRING" id="37360.A0A0G4IZC9"/>
<gene>
    <name evidence="10" type="ORF">PBRA_001480</name>
</gene>
<dbReference type="Gene3D" id="3.30.1130.10">
    <property type="match status" value="1"/>
</dbReference>
<evidence type="ECO:0000256" key="5">
    <source>
        <dbReference type="ARBA" id="ARBA00022741"/>
    </source>
</evidence>
<dbReference type="GO" id="GO:0005525">
    <property type="term" value="F:GTP binding"/>
    <property type="evidence" value="ECO:0007669"/>
    <property type="project" value="UniProtKB-KW"/>
</dbReference>